<sequence length="30" mass="3107">MLAKCAGGKSDNQTVGAKVNCREGNSPDQK</sequence>
<feature type="region of interest" description="Disordered" evidence="1">
    <location>
        <begin position="1"/>
        <end position="30"/>
    </location>
</feature>
<evidence type="ECO:0000256" key="1">
    <source>
        <dbReference type="SAM" id="MobiDB-lite"/>
    </source>
</evidence>
<dbReference type="EnsemblMetazoa" id="Aqu2.1.26071_001">
    <property type="protein sequence ID" value="Aqu2.1.26071_001"/>
    <property type="gene ID" value="Aqu2.1.26071"/>
</dbReference>
<protein>
    <submittedName>
        <fullName evidence="2">Uncharacterized protein</fullName>
    </submittedName>
</protein>
<name>A0A1X7UF09_AMPQE</name>
<dbReference type="InParanoid" id="A0A1X7UF09"/>
<reference evidence="2" key="1">
    <citation type="submission" date="2017-05" db="UniProtKB">
        <authorList>
            <consortium name="EnsemblMetazoa"/>
        </authorList>
    </citation>
    <scope>IDENTIFICATION</scope>
</reference>
<organism evidence="2">
    <name type="scientific">Amphimedon queenslandica</name>
    <name type="common">Sponge</name>
    <dbReference type="NCBI Taxonomy" id="400682"/>
    <lineage>
        <taxon>Eukaryota</taxon>
        <taxon>Metazoa</taxon>
        <taxon>Porifera</taxon>
        <taxon>Demospongiae</taxon>
        <taxon>Heteroscleromorpha</taxon>
        <taxon>Haplosclerida</taxon>
        <taxon>Niphatidae</taxon>
        <taxon>Amphimedon</taxon>
    </lineage>
</organism>
<accession>A0A1X7UF09</accession>
<proteinExistence type="predicted"/>
<evidence type="ECO:0000313" key="2">
    <source>
        <dbReference type="EnsemblMetazoa" id="Aqu2.1.26071_001"/>
    </source>
</evidence>
<dbReference type="AlphaFoldDB" id="A0A1X7UF09"/>